<dbReference type="Proteomes" id="UP000324222">
    <property type="component" value="Unassembled WGS sequence"/>
</dbReference>
<evidence type="ECO:0000313" key="2">
    <source>
        <dbReference type="EMBL" id="MPC87250.1"/>
    </source>
</evidence>
<sequence length="113" mass="12221">MAREKGESQSRTEGDEGWKGSAPKETGQKRIQTPYFAHHSDLRPKLWSCPIGLIEGTLHTLGHVNYPSSVPQPPSSLAGPPDDPHKAKVHDAASSHATHVSGATHAPIRMWMG</sequence>
<feature type="compositionally biased region" description="Basic and acidic residues" evidence="1">
    <location>
        <begin position="82"/>
        <end position="93"/>
    </location>
</feature>
<accession>A0A5B7IRH8</accession>
<dbReference type="AlphaFoldDB" id="A0A5B7IRH8"/>
<feature type="region of interest" description="Disordered" evidence="1">
    <location>
        <begin position="1"/>
        <end position="33"/>
    </location>
</feature>
<feature type="compositionally biased region" description="Basic and acidic residues" evidence="1">
    <location>
        <begin position="1"/>
        <end position="18"/>
    </location>
</feature>
<name>A0A5B7IRH8_PORTR</name>
<proteinExistence type="predicted"/>
<comment type="caution">
    <text evidence="2">The sequence shown here is derived from an EMBL/GenBank/DDBJ whole genome shotgun (WGS) entry which is preliminary data.</text>
</comment>
<dbReference type="EMBL" id="VSRR010073950">
    <property type="protein sequence ID" value="MPC87250.1"/>
    <property type="molecule type" value="Genomic_DNA"/>
</dbReference>
<organism evidence="2 3">
    <name type="scientific">Portunus trituberculatus</name>
    <name type="common">Swimming crab</name>
    <name type="synonym">Neptunus trituberculatus</name>
    <dbReference type="NCBI Taxonomy" id="210409"/>
    <lineage>
        <taxon>Eukaryota</taxon>
        <taxon>Metazoa</taxon>
        <taxon>Ecdysozoa</taxon>
        <taxon>Arthropoda</taxon>
        <taxon>Crustacea</taxon>
        <taxon>Multicrustacea</taxon>
        <taxon>Malacostraca</taxon>
        <taxon>Eumalacostraca</taxon>
        <taxon>Eucarida</taxon>
        <taxon>Decapoda</taxon>
        <taxon>Pleocyemata</taxon>
        <taxon>Brachyura</taxon>
        <taxon>Eubrachyura</taxon>
        <taxon>Portunoidea</taxon>
        <taxon>Portunidae</taxon>
        <taxon>Portuninae</taxon>
        <taxon>Portunus</taxon>
    </lineage>
</organism>
<evidence type="ECO:0000256" key="1">
    <source>
        <dbReference type="SAM" id="MobiDB-lite"/>
    </source>
</evidence>
<protein>
    <submittedName>
        <fullName evidence="2">Uncharacterized protein</fullName>
    </submittedName>
</protein>
<evidence type="ECO:0000313" key="3">
    <source>
        <dbReference type="Proteomes" id="UP000324222"/>
    </source>
</evidence>
<gene>
    <name evidence="2" type="ORF">E2C01_082107</name>
</gene>
<keyword evidence="3" id="KW-1185">Reference proteome</keyword>
<feature type="region of interest" description="Disordered" evidence="1">
    <location>
        <begin position="65"/>
        <end position="113"/>
    </location>
</feature>
<reference evidence="2 3" key="1">
    <citation type="submission" date="2019-05" db="EMBL/GenBank/DDBJ databases">
        <title>Another draft genome of Portunus trituberculatus and its Hox gene families provides insights of decapod evolution.</title>
        <authorList>
            <person name="Jeong J.-H."/>
            <person name="Song I."/>
            <person name="Kim S."/>
            <person name="Choi T."/>
            <person name="Kim D."/>
            <person name="Ryu S."/>
            <person name="Kim W."/>
        </authorList>
    </citation>
    <scope>NUCLEOTIDE SEQUENCE [LARGE SCALE GENOMIC DNA]</scope>
    <source>
        <tissue evidence="2">Muscle</tissue>
    </source>
</reference>